<evidence type="ECO:0000313" key="16">
    <source>
        <dbReference type="EMBL" id="KAG6452233.1"/>
    </source>
</evidence>
<dbReference type="Pfam" id="PF00067">
    <property type="entry name" value="p450"/>
    <property type="match status" value="1"/>
</dbReference>
<dbReference type="OrthoDB" id="1470350at2759"/>
<gene>
    <name evidence="16" type="ORF">O3G_MSEX007538</name>
</gene>
<keyword evidence="8" id="KW-0256">Endoplasmic reticulum</keyword>
<dbReference type="AlphaFoldDB" id="A0A921Z6I6"/>
<dbReference type="SUPFAM" id="SSF48264">
    <property type="entry name" value="Cytochrome P450"/>
    <property type="match status" value="1"/>
</dbReference>
<evidence type="ECO:0000256" key="4">
    <source>
        <dbReference type="ARBA" id="ARBA00004406"/>
    </source>
</evidence>
<evidence type="ECO:0000256" key="3">
    <source>
        <dbReference type="ARBA" id="ARBA00004174"/>
    </source>
</evidence>
<comment type="subcellular location">
    <subcellularLocation>
        <location evidence="4">Endoplasmic reticulum membrane</location>
        <topology evidence="4">Peripheral membrane protein</topology>
    </subcellularLocation>
    <subcellularLocation>
        <location evidence="3">Microsome membrane</location>
        <topology evidence="3">Peripheral membrane protein</topology>
    </subcellularLocation>
</comment>
<comment type="similarity">
    <text evidence="5 15">Belongs to the cytochrome P450 family.</text>
</comment>
<dbReference type="EMBL" id="JH668420">
    <property type="protein sequence ID" value="KAG6452233.1"/>
    <property type="molecule type" value="Genomic_DNA"/>
</dbReference>
<dbReference type="GO" id="GO:0005789">
    <property type="term" value="C:endoplasmic reticulum membrane"/>
    <property type="evidence" value="ECO:0007669"/>
    <property type="project" value="UniProtKB-SubCell"/>
</dbReference>
<evidence type="ECO:0000256" key="10">
    <source>
        <dbReference type="ARBA" id="ARBA00023002"/>
    </source>
</evidence>
<keyword evidence="12 15" id="KW-0503">Monooxygenase</keyword>
<evidence type="ECO:0000256" key="6">
    <source>
        <dbReference type="ARBA" id="ARBA00022617"/>
    </source>
</evidence>
<protein>
    <recommendedName>
        <fullName evidence="18">Cytochrome P450</fullName>
    </recommendedName>
</protein>
<reference evidence="16" key="1">
    <citation type="journal article" date="2016" name="Insect Biochem. Mol. Biol.">
        <title>Multifaceted biological insights from a draft genome sequence of the tobacco hornworm moth, Manduca sexta.</title>
        <authorList>
            <person name="Kanost M.R."/>
            <person name="Arrese E.L."/>
            <person name="Cao X."/>
            <person name="Chen Y.R."/>
            <person name="Chellapilla S."/>
            <person name="Goldsmith M.R."/>
            <person name="Grosse-Wilde E."/>
            <person name="Heckel D.G."/>
            <person name="Herndon N."/>
            <person name="Jiang H."/>
            <person name="Papanicolaou A."/>
            <person name="Qu J."/>
            <person name="Soulages J.L."/>
            <person name="Vogel H."/>
            <person name="Walters J."/>
            <person name="Waterhouse R.M."/>
            <person name="Ahn S.J."/>
            <person name="Almeida F.C."/>
            <person name="An C."/>
            <person name="Aqrawi P."/>
            <person name="Bretschneider A."/>
            <person name="Bryant W.B."/>
            <person name="Bucks S."/>
            <person name="Chao H."/>
            <person name="Chevignon G."/>
            <person name="Christen J.M."/>
            <person name="Clarke D.F."/>
            <person name="Dittmer N.T."/>
            <person name="Ferguson L.C.F."/>
            <person name="Garavelou S."/>
            <person name="Gordon K.H.J."/>
            <person name="Gunaratna R.T."/>
            <person name="Han Y."/>
            <person name="Hauser F."/>
            <person name="He Y."/>
            <person name="Heidel-Fischer H."/>
            <person name="Hirsh A."/>
            <person name="Hu Y."/>
            <person name="Jiang H."/>
            <person name="Kalra D."/>
            <person name="Klinner C."/>
            <person name="Konig C."/>
            <person name="Kovar C."/>
            <person name="Kroll A.R."/>
            <person name="Kuwar S.S."/>
            <person name="Lee S.L."/>
            <person name="Lehman R."/>
            <person name="Li K."/>
            <person name="Li Z."/>
            <person name="Liang H."/>
            <person name="Lovelace S."/>
            <person name="Lu Z."/>
            <person name="Mansfield J.H."/>
            <person name="McCulloch K.J."/>
            <person name="Mathew T."/>
            <person name="Morton B."/>
            <person name="Muzny D.M."/>
            <person name="Neunemann D."/>
            <person name="Ongeri F."/>
            <person name="Pauchet Y."/>
            <person name="Pu L.L."/>
            <person name="Pyrousis I."/>
            <person name="Rao X.J."/>
            <person name="Redding A."/>
            <person name="Roesel C."/>
            <person name="Sanchez-Gracia A."/>
            <person name="Schaack S."/>
            <person name="Shukla A."/>
            <person name="Tetreau G."/>
            <person name="Wang Y."/>
            <person name="Xiong G.H."/>
            <person name="Traut W."/>
            <person name="Walsh T.K."/>
            <person name="Worley K.C."/>
            <person name="Wu D."/>
            <person name="Wu W."/>
            <person name="Wu Y.Q."/>
            <person name="Zhang X."/>
            <person name="Zou Z."/>
            <person name="Zucker H."/>
            <person name="Briscoe A.D."/>
            <person name="Burmester T."/>
            <person name="Clem R.J."/>
            <person name="Feyereisen R."/>
            <person name="Grimmelikhuijzen C.J.P."/>
            <person name="Hamodrakas S.J."/>
            <person name="Hansson B.S."/>
            <person name="Huguet E."/>
            <person name="Jermiin L.S."/>
            <person name="Lan Q."/>
            <person name="Lehman H.K."/>
            <person name="Lorenzen M."/>
            <person name="Merzendorfer H."/>
            <person name="Michalopoulos I."/>
            <person name="Morton D.B."/>
            <person name="Muthukrishnan S."/>
            <person name="Oakeshott J.G."/>
            <person name="Palmer W."/>
            <person name="Park Y."/>
            <person name="Passarelli A.L."/>
            <person name="Rozas J."/>
            <person name="Schwartz L.M."/>
            <person name="Smith W."/>
            <person name="Southgate A."/>
            <person name="Vilcinskas A."/>
            <person name="Vogt R."/>
            <person name="Wang P."/>
            <person name="Werren J."/>
            <person name="Yu X.Q."/>
            <person name="Zhou J.J."/>
            <person name="Brown S.J."/>
            <person name="Scherer S.E."/>
            <person name="Richards S."/>
            <person name="Blissard G.W."/>
        </authorList>
    </citation>
    <scope>NUCLEOTIDE SEQUENCE</scope>
</reference>
<dbReference type="Gene3D" id="1.10.630.10">
    <property type="entry name" value="Cytochrome P450"/>
    <property type="match status" value="1"/>
</dbReference>
<dbReference type="PANTHER" id="PTHR24291">
    <property type="entry name" value="CYTOCHROME P450 FAMILY 4"/>
    <property type="match status" value="1"/>
</dbReference>
<dbReference type="GO" id="GO:0005506">
    <property type="term" value="F:iron ion binding"/>
    <property type="evidence" value="ECO:0007669"/>
    <property type="project" value="InterPro"/>
</dbReference>
<dbReference type="PROSITE" id="PS00086">
    <property type="entry name" value="CYTOCHROME_P450"/>
    <property type="match status" value="1"/>
</dbReference>
<reference evidence="16" key="2">
    <citation type="submission" date="2020-12" db="EMBL/GenBank/DDBJ databases">
        <authorList>
            <person name="Kanost M."/>
        </authorList>
    </citation>
    <scope>NUCLEOTIDE SEQUENCE</scope>
</reference>
<keyword evidence="9" id="KW-0492">Microsome</keyword>
<evidence type="ECO:0000256" key="2">
    <source>
        <dbReference type="ARBA" id="ARBA00003690"/>
    </source>
</evidence>
<dbReference type="InterPro" id="IPR036396">
    <property type="entry name" value="Cyt_P450_sf"/>
</dbReference>
<evidence type="ECO:0000313" key="17">
    <source>
        <dbReference type="Proteomes" id="UP000791440"/>
    </source>
</evidence>
<evidence type="ECO:0000256" key="15">
    <source>
        <dbReference type="RuleBase" id="RU000461"/>
    </source>
</evidence>
<evidence type="ECO:0008006" key="18">
    <source>
        <dbReference type="Google" id="ProtNLM"/>
    </source>
</evidence>
<dbReference type="InterPro" id="IPR050196">
    <property type="entry name" value="Cytochrome_P450_Monoox"/>
</dbReference>
<proteinExistence type="inferred from homology"/>
<evidence type="ECO:0000256" key="14">
    <source>
        <dbReference type="PIRSR" id="PIRSR602401-1"/>
    </source>
</evidence>
<dbReference type="InterPro" id="IPR002401">
    <property type="entry name" value="Cyt_P450_E_grp-I"/>
</dbReference>
<accession>A0A921Z6I6</accession>
<keyword evidence="10 15" id="KW-0560">Oxidoreductase</keyword>
<keyword evidence="17" id="KW-1185">Reference proteome</keyword>
<evidence type="ECO:0000256" key="7">
    <source>
        <dbReference type="ARBA" id="ARBA00022723"/>
    </source>
</evidence>
<dbReference type="GO" id="GO:0020037">
    <property type="term" value="F:heme binding"/>
    <property type="evidence" value="ECO:0007669"/>
    <property type="project" value="InterPro"/>
</dbReference>
<evidence type="ECO:0000256" key="9">
    <source>
        <dbReference type="ARBA" id="ARBA00022848"/>
    </source>
</evidence>
<evidence type="ECO:0000256" key="5">
    <source>
        <dbReference type="ARBA" id="ARBA00010617"/>
    </source>
</evidence>
<organism evidence="16 17">
    <name type="scientific">Manduca sexta</name>
    <name type="common">Tobacco hawkmoth</name>
    <name type="synonym">Tobacco hornworm</name>
    <dbReference type="NCBI Taxonomy" id="7130"/>
    <lineage>
        <taxon>Eukaryota</taxon>
        <taxon>Metazoa</taxon>
        <taxon>Ecdysozoa</taxon>
        <taxon>Arthropoda</taxon>
        <taxon>Hexapoda</taxon>
        <taxon>Insecta</taxon>
        <taxon>Pterygota</taxon>
        <taxon>Neoptera</taxon>
        <taxon>Endopterygota</taxon>
        <taxon>Lepidoptera</taxon>
        <taxon>Glossata</taxon>
        <taxon>Ditrysia</taxon>
        <taxon>Bombycoidea</taxon>
        <taxon>Sphingidae</taxon>
        <taxon>Sphinginae</taxon>
        <taxon>Sphingini</taxon>
        <taxon>Manduca</taxon>
    </lineage>
</organism>
<evidence type="ECO:0000256" key="12">
    <source>
        <dbReference type="ARBA" id="ARBA00023033"/>
    </source>
</evidence>
<evidence type="ECO:0000256" key="1">
    <source>
        <dbReference type="ARBA" id="ARBA00001971"/>
    </source>
</evidence>
<sequence>MALWLLFLIGLLWPLVFRYRRRHMYKLASVIPAPSTDNPVLGIAHELAGNTEDIMTTLQKYSYEAMEHNGIIKGWLGHILYFVLLNPVDLELVLKTCMEKDDLHRFLRKIIGNGGIFAPVSIWRRRRKVLVPAFSPKIVENFVEVFSEQSDKLSKRLNTSTGKGTFSIWPYLTAYTLDSVCETAMGVKINAQENPDSTFLKNLNRLLNLICERIFHLWLQPEWMFKLFPQYKEHERCMKQLHDFTDDVIRKKRIELEVEQKNKTEVDYEYDLGLYKRKTFLDLLITLSGGSDGYTNEELREEVLTLTIAGTDTSAVALGFTLKLLGKYPEIQEKVYQELRDVFGDTDRPLVKEDLTKMKYLERVVKESLRLFPPVPFIIRKVLEDIKLPSGHVLPGGSGIVISIWGIHRDPKYWGPDAEHFDPDRFLPERFNLAHGCSYMPFSSGPRNCLGYQYALMSVKAALSGILRNYKVVGKVEDGPVPKIRVKLDIMMKAVDGYQLELEKRATKAA</sequence>
<dbReference type="InterPro" id="IPR017972">
    <property type="entry name" value="Cyt_P450_CS"/>
</dbReference>
<dbReference type="Proteomes" id="UP000791440">
    <property type="component" value="Unassembled WGS sequence"/>
</dbReference>
<dbReference type="PRINTS" id="PR00385">
    <property type="entry name" value="P450"/>
</dbReference>
<keyword evidence="6 14" id="KW-0349">Heme</keyword>
<keyword evidence="7 14" id="KW-0479">Metal-binding</keyword>
<comment type="cofactor">
    <cofactor evidence="1 14">
        <name>heme</name>
        <dbReference type="ChEBI" id="CHEBI:30413"/>
    </cofactor>
</comment>
<evidence type="ECO:0000256" key="8">
    <source>
        <dbReference type="ARBA" id="ARBA00022824"/>
    </source>
</evidence>
<dbReference type="GO" id="GO:0016705">
    <property type="term" value="F:oxidoreductase activity, acting on paired donors, with incorporation or reduction of molecular oxygen"/>
    <property type="evidence" value="ECO:0007669"/>
    <property type="project" value="InterPro"/>
</dbReference>
<evidence type="ECO:0000256" key="11">
    <source>
        <dbReference type="ARBA" id="ARBA00023004"/>
    </source>
</evidence>
<dbReference type="PRINTS" id="PR00463">
    <property type="entry name" value="EP450I"/>
</dbReference>
<dbReference type="CDD" id="cd20628">
    <property type="entry name" value="CYP4"/>
    <property type="match status" value="1"/>
</dbReference>
<dbReference type="GO" id="GO:0004497">
    <property type="term" value="F:monooxygenase activity"/>
    <property type="evidence" value="ECO:0007669"/>
    <property type="project" value="UniProtKB-KW"/>
</dbReference>
<dbReference type="InterPro" id="IPR001128">
    <property type="entry name" value="Cyt_P450"/>
</dbReference>
<evidence type="ECO:0000256" key="13">
    <source>
        <dbReference type="ARBA" id="ARBA00023136"/>
    </source>
</evidence>
<dbReference type="PANTHER" id="PTHR24291:SF189">
    <property type="entry name" value="CYTOCHROME P450 4C3-RELATED"/>
    <property type="match status" value="1"/>
</dbReference>
<name>A0A921Z6I6_MANSE</name>
<keyword evidence="13" id="KW-0472">Membrane</keyword>
<keyword evidence="11 14" id="KW-0408">Iron</keyword>
<feature type="binding site" description="axial binding residue" evidence="14">
    <location>
        <position position="449"/>
    </location>
    <ligand>
        <name>heme</name>
        <dbReference type="ChEBI" id="CHEBI:30413"/>
    </ligand>
    <ligandPart>
        <name>Fe</name>
        <dbReference type="ChEBI" id="CHEBI:18248"/>
    </ligandPart>
</feature>
<comment type="caution">
    <text evidence="16">The sequence shown here is derived from an EMBL/GenBank/DDBJ whole genome shotgun (WGS) entry which is preliminary data.</text>
</comment>
<comment type="function">
    <text evidence="2">May be involved in the metabolism of insect hormones and in the breakdown of synthetic insecticides.</text>
</comment>